<keyword evidence="6" id="KW-0067">ATP-binding</keyword>
<evidence type="ECO:0000256" key="6">
    <source>
        <dbReference type="ARBA" id="ARBA00022840"/>
    </source>
</evidence>
<evidence type="ECO:0000256" key="10">
    <source>
        <dbReference type="SAM" id="Coils"/>
    </source>
</evidence>
<dbReference type="InterPro" id="IPR003395">
    <property type="entry name" value="RecF/RecN/SMC_N"/>
</dbReference>
<comment type="caution">
    <text evidence="12">The sequence shown here is derived from an EMBL/GenBank/DDBJ whole genome shotgun (WGS) entry which is preliminary data.</text>
</comment>
<evidence type="ECO:0000313" key="12">
    <source>
        <dbReference type="EMBL" id="OUN44395.1"/>
    </source>
</evidence>
<dbReference type="PIRSF" id="PIRSF003128">
    <property type="entry name" value="RecN"/>
    <property type="match status" value="1"/>
</dbReference>
<feature type="domain" description="RecF/RecN/SMC N-terminal" evidence="11">
    <location>
        <begin position="15"/>
        <end position="495"/>
    </location>
</feature>
<keyword evidence="5 9" id="KW-0227">DNA damage</keyword>
<dbReference type="GO" id="GO:0005524">
    <property type="term" value="F:ATP binding"/>
    <property type="evidence" value="ECO:0007669"/>
    <property type="project" value="UniProtKB-KW"/>
</dbReference>
<evidence type="ECO:0000256" key="2">
    <source>
        <dbReference type="ARBA" id="ARBA00009441"/>
    </source>
</evidence>
<gene>
    <name evidence="12" type="ORF">B5G21_00080</name>
</gene>
<evidence type="ECO:0000256" key="7">
    <source>
        <dbReference type="ARBA" id="ARBA00023204"/>
    </source>
</evidence>
<organism evidence="12 13">
    <name type="scientific">Enorma massiliensis</name>
    <dbReference type="NCBI Taxonomy" id="1472761"/>
    <lineage>
        <taxon>Bacteria</taxon>
        <taxon>Bacillati</taxon>
        <taxon>Actinomycetota</taxon>
        <taxon>Coriobacteriia</taxon>
        <taxon>Coriobacteriales</taxon>
        <taxon>Coriobacteriaceae</taxon>
        <taxon>Enorma</taxon>
    </lineage>
</organism>
<keyword evidence="7 9" id="KW-0234">DNA repair</keyword>
<dbReference type="GO" id="GO:0006281">
    <property type="term" value="P:DNA repair"/>
    <property type="evidence" value="ECO:0007669"/>
    <property type="project" value="UniProtKB-KW"/>
</dbReference>
<proteinExistence type="inferred from homology"/>
<dbReference type="AlphaFoldDB" id="A0A1Y3U8G1"/>
<comment type="function">
    <text evidence="1 9">May be involved in recombinational repair of damaged DNA.</text>
</comment>
<accession>A0A1Y3U8G1</accession>
<keyword evidence="4" id="KW-0547">Nucleotide-binding</keyword>
<dbReference type="RefSeq" id="WP_087185555.1">
    <property type="nucleotide sequence ID" value="NZ_NFHO01000001.1"/>
</dbReference>
<evidence type="ECO:0000256" key="4">
    <source>
        <dbReference type="ARBA" id="ARBA00022741"/>
    </source>
</evidence>
<dbReference type="eggNOG" id="COG0497">
    <property type="taxonomic scope" value="Bacteria"/>
</dbReference>
<protein>
    <recommendedName>
        <fullName evidence="3 9">DNA repair protein RecN</fullName>
    </recommendedName>
    <alternativeName>
        <fullName evidence="8 9">Recombination protein N</fullName>
    </alternativeName>
</protein>
<evidence type="ECO:0000259" key="11">
    <source>
        <dbReference type="Pfam" id="PF02463"/>
    </source>
</evidence>
<dbReference type="PANTHER" id="PTHR11059">
    <property type="entry name" value="DNA REPAIR PROTEIN RECN"/>
    <property type="match status" value="1"/>
</dbReference>
<dbReference type="GO" id="GO:0009432">
    <property type="term" value="P:SOS response"/>
    <property type="evidence" value="ECO:0007669"/>
    <property type="project" value="TreeGrafter"/>
</dbReference>
<dbReference type="Proteomes" id="UP000196560">
    <property type="component" value="Unassembled WGS sequence"/>
</dbReference>
<sequence length="544" mass="58737">MIDEIHVLDLALIHEATFSPAAGLTVLTGETGAGKTALLSALKLLVGERADASLVREGAECAVVEGRVFRDSHDVEGVCASRRVGADGRSRVRLDGHLGSVRELTQAIGPTIDLCGQHEHQRLLDAATHVEMVDAWAGAPVAAALEGYREALKRARAAKDELDRVTAAARTQGSRLEEARFALERIDEVDPQEGEFEELEETLPRAEHAEALAGTAHEAAEAISGEGGALDALNSAIAELARMGSVDAKLAQFADTLTGAAITLEDASSDLRRYRDNIDFDPAELAQLQERFSAFKGLLRQFGPRMEDVFARREDARELLAVVSDGEARIKRAQEAVDVAEAALAKAAKMLTKRRNEAAPRFCREAGKQMARLKMGHAELVWESRPLPRERWNETGPTTCELLYRSGAGLTPRPLRRIASGGELSRVMLACKVVLGETDGVDTLVFDEVDAGVGGAVARSLAAVLADLARTHQVIVVTHLAQVAVMGERHYVVRKDDADVPETQLAEVSGEARVHEIARMLSGDESEASLTHARQMLQESGTWQ</sequence>
<dbReference type="GO" id="GO:0043590">
    <property type="term" value="C:bacterial nucleoid"/>
    <property type="evidence" value="ECO:0007669"/>
    <property type="project" value="TreeGrafter"/>
</dbReference>
<dbReference type="SUPFAM" id="SSF52540">
    <property type="entry name" value="P-loop containing nucleoside triphosphate hydrolases"/>
    <property type="match status" value="1"/>
</dbReference>
<dbReference type="PANTHER" id="PTHR11059:SF0">
    <property type="entry name" value="DNA REPAIR PROTEIN RECN"/>
    <property type="match status" value="1"/>
</dbReference>
<name>A0A1Y3U8G1_9ACTN</name>
<reference evidence="13" key="1">
    <citation type="submission" date="2017-04" db="EMBL/GenBank/DDBJ databases">
        <title>Function of individual gut microbiota members based on whole genome sequencing of pure cultures obtained from chicken caecum.</title>
        <authorList>
            <person name="Medvecky M."/>
            <person name="Cejkova D."/>
            <person name="Polansky O."/>
            <person name="Karasova D."/>
            <person name="Kubasova T."/>
            <person name="Cizek A."/>
            <person name="Rychlik I."/>
        </authorList>
    </citation>
    <scope>NUCLEOTIDE SEQUENCE [LARGE SCALE GENOMIC DNA]</scope>
    <source>
        <strain evidence="13">An70</strain>
    </source>
</reference>
<dbReference type="Gene3D" id="3.40.50.300">
    <property type="entry name" value="P-loop containing nucleotide triphosphate hydrolases"/>
    <property type="match status" value="2"/>
</dbReference>
<dbReference type="STRING" id="1118060.GCA_000311845_01087"/>
<evidence type="ECO:0000256" key="9">
    <source>
        <dbReference type="PIRNR" id="PIRNR003128"/>
    </source>
</evidence>
<dbReference type="InterPro" id="IPR004604">
    <property type="entry name" value="DNA_recomb/repair_RecN"/>
</dbReference>
<evidence type="ECO:0000256" key="1">
    <source>
        <dbReference type="ARBA" id="ARBA00003618"/>
    </source>
</evidence>
<dbReference type="InterPro" id="IPR027417">
    <property type="entry name" value="P-loop_NTPase"/>
</dbReference>
<evidence type="ECO:0000256" key="5">
    <source>
        <dbReference type="ARBA" id="ARBA00022763"/>
    </source>
</evidence>
<keyword evidence="10" id="KW-0175">Coiled coil</keyword>
<dbReference type="EMBL" id="NFHO01000001">
    <property type="protein sequence ID" value="OUN44395.1"/>
    <property type="molecule type" value="Genomic_DNA"/>
</dbReference>
<dbReference type="CDD" id="cd03241">
    <property type="entry name" value="ABC_RecN"/>
    <property type="match status" value="1"/>
</dbReference>
<evidence type="ECO:0000256" key="8">
    <source>
        <dbReference type="ARBA" id="ARBA00033408"/>
    </source>
</evidence>
<keyword evidence="13" id="KW-1185">Reference proteome</keyword>
<dbReference type="GO" id="GO:0006310">
    <property type="term" value="P:DNA recombination"/>
    <property type="evidence" value="ECO:0007669"/>
    <property type="project" value="InterPro"/>
</dbReference>
<evidence type="ECO:0000256" key="3">
    <source>
        <dbReference type="ARBA" id="ARBA00021315"/>
    </source>
</evidence>
<comment type="similarity">
    <text evidence="2 9">Belongs to the RecN family.</text>
</comment>
<evidence type="ECO:0000313" key="13">
    <source>
        <dbReference type="Proteomes" id="UP000196560"/>
    </source>
</evidence>
<feature type="coiled-coil region" evidence="10">
    <location>
        <begin position="323"/>
        <end position="350"/>
    </location>
</feature>
<dbReference type="Pfam" id="PF02463">
    <property type="entry name" value="SMC_N"/>
    <property type="match status" value="1"/>
</dbReference>